<keyword evidence="4" id="KW-1003">Cell membrane</keyword>
<organism evidence="11 12">
    <name type="scientific">Sphaerotilus hippei</name>
    <dbReference type="NCBI Taxonomy" id="744406"/>
    <lineage>
        <taxon>Bacteria</taxon>
        <taxon>Pseudomonadati</taxon>
        <taxon>Pseudomonadota</taxon>
        <taxon>Betaproteobacteria</taxon>
        <taxon>Burkholderiales</taxon>
        <taxon>Sphaerotilaceae</taxon>
        <taxon>Sphaerotilus</taxon>
    </lineage>
</organism>
<keyword evidence="3" id="KW-0813">Transport</keyword>
<gene>
    <name evidence="11" type="ORF">C7444_105206</name>
</gene>
<keyword evidence="6" id="KW-0812">Transmembrane</keyword>
<dbReference type="EMBL" id="QJJS01000005">
    <property type="protein sequence ID" value="PXW97106.1"/>
    <property type="molecule type" value="Genomic_DNA"/>
</dbReference>
<evidence type="ECO:0000256" key="6">
    <source>
        <dbReference type="ARBA" id="ARBA00022692"/>
    </source>
</evidence>
<accession>A0A318H4Y0</accession>
<feature type="domain" description="GspL periplasmic" evidence="10">
    <location>
        <begin position="289"/>
        <end position="421"/>
    </location>
</feature>
<evidence type="ECO:0000313" key="11">
    <source>
        <dbReference type="EMBL" id="PXW97106.1"/>
    </source>
</evidence>
<evidence type="ECO:0000259" key="10">
    <source>
        <dbReference type="Pfam" id="PF12693"/>
    </source>
</evidence>
<dbReference type="GO" id="GO:0009276">
    <property type="term" value="C:Gram-negative-bacterium-type cell wall"/>
    <property type="evidence" value="ECO:0007669"/>
    <property type="project" value="InterPro"/>
</dbReference>
<reference evidence="11 12" key="1">
    <citation type="submission" date="2018-05" db="EMBL/GenBank/DDBJ databases">
        <title>Genomic Encyclopedia of Type Strains, Phase IV (KMG-IV): sequencing the most valuable type-strain genomes for metagenomic binning, comparative biology and taxonomic classification.</title>
        <authorList>
            <person name="Goeker M."/>
        </authorList>
    </citation>
    <scope>NUCLEOTIDE SEQUENCE [LARGE SCALE GENOMIC DNA]</scope>
    <source>
        <strain evidence="11 12">DSM 566</strain>
    </source>
</reference>
<comment type="subcellular location">
    <subcellularLocation>
        <location evidence="1">Cell inner membrane</location>
    </subcellularLocation>
</comment>
<dbReference type="OrthoDB" id="8557903at2"/>
<keyword evidence="5" id="KW-0997">Cell inner membrane</keyword>
<evidence type="ECO:0000256" key="8">
    <source>
        <dbReference type="ARBA" id="ARBA00022989"/>
    </source>
</evidence>
<name>A0A318H4Y0_9BURK</name>
<keyword evidence="7" id="KW-0653">Protein transport</keyword>
<keyword evidence="12" id="KW-1185">Reference proteome</keyword>
<dbReference type="Pfam" id="PF12693">
    <property type="entry name" value="GspL_C"/>
    <property type="match status" value="1"/>
</dbReference>
<evidence type="ECO:0000256" key="9">
    <source>
        <dbReference type="ARBA" id="ARBA00023136"/>
    </source>
</evidence>
<dbReference type="Gene3D" id="3.30.420.380">
    <property type="match status" value="1"/>
</dbReference>
<dbReference type="InterPro" id="IPR043129">
    <property type="entry name" value="ATPase_NBD"/>
</dbReference>
<dbReference type="GO" id="GO:0015628">
    <property type="term" value="P:protein secretion by the type II secretion system"/>
    <property type="evidence" value="ECO:0007669"/>
    <property type="project" value="InterPro"/>
</dbReference>
<dbReference type="GO" id="GO:0015627">
    <property type="term" value="C:type II protein secretion system complex"/>
    <property type="evidence" value="ECO:0007669"/>
    <property type="project" value="InterPro"/>
</dbReference>
<dbReference type="GO" id="GO:0005886">
    <property type="term" value="C:plasma membrane"/>
    <property type="evidence" value="ECO:0007669"/>
    <property type="project" value="UniProtKB-SubCell"/>
</dbReference>
<evidence type="ECO:0000256" key="5">
    <source>
        <dbReference type="ARBA" id="ARBA00022519"/>
    </source>
</evidence>
<dbReference type="AlphaFoldDB" id="A0A318H4Y0"/>
<keyword evidence="9" id="KW-0472">Membrane</keyword>
<sequence>MSLLLILLPARPRWHPLQPVVPPTVPAGGAALAGAEFRYALSTDGRGISSEGCCAAALLPAASQTVLVIGDSDISFHRLTCPKAPPARMAAALAGLLEEALLDEPEQVHLALAPDSRPGQPTWVACCDRAWLTGALETLEQQHRRVDRVVPMLSPPEPVDPDAVPDPAAAHPTVRLHLHAAPGLQEREDALMVVTCVDARGVSTWPAQGSGARHWLRQLGDGPIEASASPKMAAQAEQWLGRPVQVRPVAERLLAAQTSPWQLRQFALAPRHRGLAVLRERWQRLRSPDWRPVRWGLAALVAVQLIGLNAWAWHERRGLQQRREAVMQIMRSSHPQVRAILDAPIQMQRENDRLRAAAGRPGDSDLEPMLQAAATAWPGSAPAQSLRYTPGELTLTGPGLDETGQERMRTLLQPSGWQVEARAGSVTLRRLPAATRPDGSPR</sequence>
<evidence type="ECO:0000256" key="7">
    <source>
        <dbReference type="ARBA" id="ARBA00022927"/>
    </source>
</evidence>
<proteinExistence type="inferred from homology"/>
<evidence type="ECO:0000256" key="2">
    <source>
        <dbReference type="ARBA" id="ARBA00005318"/>
    </source>
</evidence>
<protein>
    <submittedName>
        <fullName evidence="11">Type II secretion system protein L (GspL)</fullName>
    </submittedName>
</protein>
<dbReference type="RefSeq" id="WP_110400249.1">
    <property type="nucleotide sequence ID" value="NZ_QJJS01000005.1"/>
</dbReference>
<keyword evidence="8" id="KW-1133">Transmembrane helix</keyword>
<dbReference type="NCBIfam" id="TIGR01709">
    <property type="entry name" value="typeII_sec_gspL"/>
    <property type="match status" value="1"/>
</dbReference>
<dbReference type="Proteomes" id="UP000247811">
    <property type="component" value="Unassembled WGS sequence"/>
</dbReference>
<dbReference type="SUPFAM" id="SSF53067">
    <property type="entry name" value="Actin-like ATPase domain"/>
    <property type="match status" value="1"/>
</dbReference>
<dbReference type="InterPro" id="IPR007812">
    <property type="entry name" value="T2SS_protein-GspL"/>
</dbReference>
<dbReference type="InterPro" id="IPR025691">
    <property type="entry name" value="GspL_pp_dom"/>
</dbReference>
<evidence type="ECO:0000256" key="1">
    <source>
        <dbReference type="ARBA" id="ARBA00004533"/>
    </source>
</evidence>
<evidence type="ECO:0000256" key="4">
    <source>
        <dbReference type="ARBA" id="ARBA00022475"/>
    </source>
</evidence>
<comment type="similarity">
    <text evidence="2">Belongs to the GSP L family.</text>
</comment>
<comment type="caution">
    <text evidence="11">The sequence shown here is derived from an EMBL/GenBank/DDBJ whole genome shotgun (WGS) entry which is preliminary data.</text>
</comment>
<evidence type="ECO:0000256" key="3">
    <source>
        <dbReference type="ARBA" id="ARBA00022448"/>
    </source>
</evidence>
<evidence type="ECO:0000313" key="12">
    <source>
        <dbReference type="Proteomes" id="UP000247811"/>
    </source>
</evidence>